<sequence>MFLRYALALPLLLCTGGVTASQQDTQQVADSDGDGFDYVVIGSGPGGGPLAVNLAQAGHSVLLLEAGQNYTTNYKQEIPAFFVEAQFDQRQSWWYYVKHYGDEAAAARVNKMVWRKPDGGLWVGTGAPAGSAMLGVWYPRAGTLGGCDTDNGGVAVYPAEWDWDAIAQRTRDASWDATHMRRYFERLERNLDGLPGHGRAGYQPIGVGAKEHYEKDANMVAIAQGSAAALGFAERSASRDWDVILAKDCNALAPGRDAQNDAFQIPIKKDERGRRYSAGSRVNDGVARGLPLTVRFNSLVTRVVVDPVSKTATGVDYLDGAHLYRADPLASTNSTGAPHTVRARREVIVAAGTFNTPQILQLSGIGPRPDLDRLGIPIVVHLPGVGRNLQDHYELPVVHAFPDRFTYWDDCDPYNLTNICHTLWRNHGKGPYTTIGFSQLVTHTSSVAPRGHSDMILYGAPYTVRGHIPPFADWKRFVSGHNKFTFTVSLSHSRNRAGRVSLTSTDPRDVPDINFEYFADGADHDMQGLIDGVAFARNIFDSIPGHNTTLGEAWPGRHVSDPDTMREWIKEEAYGHHPTGTAAIGPDNDPLAVLDSAFRVRGVKGLRVVDASVFPDAPGTFPIIPIMMVSEKASDVILEDARRHDLGEIQNVL</sequence>
<evidence type="ECO:0000256" key="2">
    <source>
        <dbReference type="ARBA" id="ARBA00010790"/>
    </source>
</evidence>
<dbReference type="GO" id="GO:0050660">
    <property type="term" value="F:flavin adenine dinucleotide binding"/>
    <property type="evidence" value="ECO:0007669"/>
    <property type="project" value="InterPro"/>
</dbReference>
<dbReference type="EMBL" id="NJEU01000657">
    <property type="protein sequence ID" value="PHH71642.1"/>
    <property type="molecule type" value="Genomic_DNA"/>
</dbReference>
<organism evidence="8 9">
    <name type="scientific">Ophiocordyceps australis</name>
    <dbReference type="NCBI Taxonomy" id="1399860"/>
    <lineage>
        <taxon>Eukaryota</taxon>
        <taxon>Fungi</taxon>
        <taxon>Dikarya</taxon>
        <taxon>Ascomycota</taxon>
        <taxon>Pezizomycotina</taxon>
        <taxon>Sordariomycetes</taxon>
        <taxon>Hypocreomycetidae</taxon>
        <taxon>Hypocreales</taxon>
        <taxon>Ophiocordycipitaceae</taxon>
        <taxon>Ophiocordyceps</taxon>
    </lineage>
</organism>
<gene>
    <name evidence="8" type="ORF">CDD82_6394</name>
</gene>
<accession>A0A2C5YWC1</accession>
<evidence type="ECO:0000256" key="4">
    <source>
        <dbReference type="ARBA" id="ARBA00022827"/>
    </source>
</evidence>
<dbReference type="OrthoDB" id="269227at2759"/>
<dbReference type="InterPro" id="IPR012132">
    <property type="entry name" value="GMC_OxRdtase"/>
</dbReference>
<dbReference type="Gene3D" id="3.50.50.60">
    <property type="entry name" value="FAD/NAD(P)-binding domain"/>
    <property type="match status" value="1"/>
</dbReference>
<evidence type="ECO:0000256" key="3">
    <source>
        <dbReference type="ARBA" id="ARBA00022630"/>
    </source>
</evidence>
<feature type="binding site" evidence="5">
    <location>
        <position position="300"/>
    </location>
    <ligand>
        <name>FAD</name>
        <dbReference type="ChEBI" id="CHEBI:57692"/>
    </ligand>
</feature>
<evidence type="ECO:0000256" key="1">
    <source>
        <dbReference type="ARBA" id="ARBA00001974"/>
    </source>
</evidence>
<comment type="caution">
    <text evidence="8">The sequence shown here is derived from an EMBL/GenBank/DDBJ whole genome shotgun (WGS) entry which is preliminary data.</text>
</comment>
<dbReference type="PROSITE" id="PS00624">
    <property type="entry name" value="GMC_OXRED_2"/>
    <property type="match status" value="1"/>
</dbReference>
<keyword evidence="3" id="KW-0285">Flavoprotein</keyword>
<protein>
    <recommendedName>
        <fullName evidence="7">Glucose-methanol-choline oxidoreductase N-terminal domain-containing protein</fullName>
    </recommendedName>
</protein>
<dbReference type="InterPro" id="IPR007867">
    <property type="entry name" value="GMC_OxRtase_C"/>
</dbReference>
<evidence type="ECO:0000313" key="8">
    <source>
        <dbReference type="EMBL" id="PHH71642.1"/>
    </source>
</evidence>
<evidence type="ECO:0000256" key="5">
    <source>
        <dbReference type="PIRSR" id="PIRSR000137-2"/>
    </source>
</evidence>
<dbReference type="SUPFAM" id="SSF51905">
    <property type="entry name" value="FAD/NAD(P)-binding domain"/>
    <property type="match status" value="1"/>
</dbReference>
<dbReference type="PANTHER" id="PTHR11552">
    <property type="entry name" value="GLUCOSE-METHANOL-CHOLINE GMC OXIDOREDUCTASE"/>
    <property type="match status" value="1"/>
</dbReference>
<dbReference type="Pfam" id="PF00732">
    <property type="entry name" value="GMC_oxred_N"/>
    <property type="match status" value="1"/>
</dbReference>
<dbReference type="Pfam" id="PF05199">
    <property type="entry name" value="GMC_oxred_C"/>
    <property type="match status" value="1"/>
</dbReference>
<dbReference type="Gene3D" id="3.30.560.10">
    <property type="entry name" value="Glucose Oxidase, domain 3"/>
    <property type="match status" value="1"/>
</dbReference>
<keyword evidence="6" id="KW-0732">Signal</keyword>
<dbReference type="SUPFAM" id="SSF54373">
    <property type="entry name" value="FAD-linked reductases, C-terminal domain"/>
    <property type="match status" value="1"/>
</dbReference>
<comment type="similarity">
    <text evidence="2">Belongs to the GMC oxidoreductase family.</text>
</comment>
<evidence type="ECO:0000256" key="6">
    <source>
        <dbReference type="SAM" id="SignalP"/>
    </source>
</evidence>
<dbReference type="PIRSF" id="PIRSF000137">
    <property type="entry name" value="Alcohol_oxidase"/>
    <property type="match status" value="1"/>
</dbReference>
<dbReference type="Proteomes" id="UP000224854">
    <property type="component" value="Unassembled WGS sequence"/>
</dbReference>
<evidence type="ECO:0000259" key="7">
    <source>
        <dbReference type="PROSITE" id="PS00624"/>
    </source>
</evidence>
<feature type="binding site" evidence="5">
    <location>
        <begin position="151"/>
        <end position="154"/>
    </location>
    <ligand>
        <name>FAD</name>
        <dbReference type="ChEBI" id="CHEBI:57692"/>
    </ligand>
</feature>
<dbReference type="InterPro" id="IPR036188">
    <property type="entry name" value="FAD/NAD-bd_sf"/>
</dbReference>
<name>A0A2C5YWC1_9HYPO</name>
<evidence type="ECO:0000313" key="9">
    <source>
        <dbReference type="Proteomes" id="UP000224854"/>
    </source>
</evidence>
<reference evidence="8 9" key="1">
    <citation type="submission" date="2017-06" db="EMBL/GenBank/DDBJ databases">
        <title>Ant-infecting Ophiocordyceps genomes reveal a high diversity of potential behavioral manipulation genes and a possible major role for enterotoxins.</title>
        <authorList>
            <person name="De Bekker C."/>
            <person name="Evans H.C."/>
            <person name="Brachmann A."/>
            <person name="Hughes D.P."/>
        </authorList>
    </citation>
    <scope>NUCLEOTIDE SEQUENCE [LARGE SCALE GENOMIC DNA]</scope>
    <source>
        <strain evidence="8 9">1348a</strain>
    </source>
</reference>
<dbReference type="AlphaFoldDB" id="A0A2C5YWC1"/>
<feature type="domain" description="Glucose-methanol-choline oxidoreductase N-terminal" evidence="7">
    <location>
        <begin position="352"/>
        <end position="366"/>
    </location>
</feature>
<dbReference type="InterPro" id="IPR000172">
    <property type="entry name" value="GMC_OxRdtase_N"/>
</dbReference>
<proteinExistence type="inferred from homology"/>
<feature type="chain" id="PRO_5012880472" description="Glucose-methanol-choline oxidoreductase N-terminal domain-containing protein" evidence="6">
    <location>
        <begin position="21"/>
        <end position="653"/>
    </location>
</feature>
<comment type="cofactor">
    <cofactor evidence="1 5">
        <name>FAD</name>
        <dbReference type="ChEBI" id="CHEBI:57692"/>
    </cofactor>
</comment>
<dbReference type="GO" id="GO:0016614">
    <property type="term" value="F:oxidoreductase activity, acting on CH-OH group of donors"/>
    <property type="evidence" value="ECO:0007669"/>
    <property type="project" value="InterPro"/>
</dbReference>
<dbReference type="PANTHER" id="PTHR11552:SF147">
    <property type="entry name" value="CHOLINE DEHYDROGENASE, MITOCHONDRIAL"/>
    <property type="match status" value="1"/>
</dbReference>
<keyword evidence="4 5" id="KW-0274">FAD</keyword>
<keyword evidence="9" id="KW-1185">Reference proteome</keyword>
<feature type="signal peptide" evidence="6">
    <location>
        <begin position="1"/>
        <end position="20"/>
    </location>
</feature>